<sequence length="506" mass="56720">MSIDFLSLRVLGGLFLIYTAGSYVHAWYRLRHIKGPFLASFSYFWMLFNSMKHNQGDSCGDLANKYGNLVRIGPSDVLTADPSVIRRMNAARSRYGKSNWYKPLRFSSDYEFMFSLTDVGVHDRLKAQTSHGYAGKEVPTIEQDISEQIQILVELIRRKYISTKEFVPADLALLSQYFTLDAISKISFGEAFGYLKTENDTYGYMQTGDDIIFTTSLAADVPWLGRILGIPAVNNLIAPRSTDKQGMGVILGQVNVNYFPGALAEDLVAKRFAPDAKDEMDMLGSFKRHGLTARECRAEIPFQILAGSDTTARAIRVTLLYLMSSPRDYRALQKEIDDGISQGIISNPVQACEGRNLPYLQGVIYEGLRLSLPATILAMKEAPPEGDYIDDKFIPGGTRIGVAIKGVMRSTSVFGADAGLFRPERWLNLDPTQRRNMVDTAELIFGYGRFGCSGKPVALLELNMIFIELLRNFDFQIVNPQKPIEQSINTQGWVDKGMWVKITDRH</sequence>
<keyword evidence="10" id="KW-0472">Membrane</keyword>
<evidence type="ECO:0000256" key="3">
    <source>
        <dbReference type="ARBA" id="ARBA00010617"/>
    </source>
</evidence>
<dbReference type="GO" id="GO:0004497">
    <property type="term" value="F:monooxygenase activity"/>
    <property type="evidence" value="ECO:0007669"/>
    <property type="project" value="UniProtKB-KW"/>
</dbReference>
<dbReference type="GO" id="GO:0020037">
    <property type="term" value="F:heme binding"/>
    <property type="evidence" value="ECO:0007669"/>
    <property type="project" value="InterPro"/>
</dbReference>
<dbReference type="PRINTS" id="PR00463">
    <property type="entry name" value="EP450I"/>
</dbReference>
<evidence type="ECO:0000256" key="6">
    <source>
        <dbReference type="ARBA" id="ARBA00023002"/>
    </source>
</evidence>
<keyword evidence="10" id="KW-0812">Transmembrane</keyword>
<evidence type="ECO:0000256" key="2">
    <source>
        <dbReference type="ARBA" id="ARBA00004685"/>
    </source>
</evidence>
<comment type="cofactor">
    <cofactor evidence="1 9">
        <name>heme</name>
        <dbReference type="ChEBI" id="CHEBI:30413"/>
    </cofactor>
</comment>
<dbReference type="PANTHER" id="PTHR24305:SF77">
    <property type="entry name" value="CYTOCHROME P450 MONOOXYGENASE"/>
    <property type="match status" value="1"/>
</dbReference>
<keyword evidence="6" id="KW-0560">Oxidoreductase</keyword>
<protein>
    <submittedName>
        <fullName evidence="11">Uncharacterized protein</fullName>
    </submittedName>
</protein>
<dbReference type="CDD" id="cd11060">
    <property type="entry name" value="CYP57A1-like"/>
    <property type="match status" value="1"/>
</dbReference>
<reference evidence="11 12" key="1">
    <citation type="journal article" date="2014" name="BMC Genomics">
        <title>Comparative genome sequencing reveals chemotype-specific gene clusters in the toxigenic black mold Stachybotrys.</title>
        <authorList>
            <person name="Semeiks J."/>
            <person name="Borek D."/>
            <person name="Otwinowski Z."/>
            <person name="Grishin N.V."/>
        </authorList>
    </citation>
    <scope>NUCLEOTIDE SEQUENCE [LARGE SCALE GENOMIC DNA]</scope>
    <source>
        <strain evidence="11 12">IBT 40285</strain>
    </source>
</reference>
<evidence type="ECO:0000256" key="1">
    <source>
        <dbReference type="ARBA" id="ARBA00001971"/>
    </source>
</evidence>
<dbReference type="PANTHER" id="PTHR24305">
    <property type="entry name" value="CYTOCHROME P450"/>
    <property type="match status" value="1"/>
</dbReference>
<dbReference type="OMA" id="LNPWHES"/>
<dbReference type="SUPFAM" id="SSF48264">
    <property type="entry name" value="Cytochrome P450"/>
    <property type="match status" value="1"/>
</dbReference>
<name>A0A084R142_STAC4</name>
<comment type="pathway">
    <text evidence="2">Mycotoxin biosynthesis.</text>
</comment>
<feature type="transmembrane region" description="Helical" evidence="10">
    <location>
        <begin position="6"/>
        <end position="28"/>
    </location>
</feature>
<keyword evidence="12" id="KW-1185">Reference proteome</keyword>
<evidence type="ECO:0000256" key="9">
    <source>
        <dbReference type="PIRSR" id="PIRSR602401-1"/>
    </source>
</evidence>
<gene>
    <name evidence="11" type="ORF">S40285_03912</name>
</gene>
<dbReference type="EMBL" id="KL659316">
    <property type="protein sequence ID" value="KFA69927.1"/>
    <property type="molecule type" value="Genomic_DNA"/>
</dbReference>
<evidence type="ECO:0000256" key="10">
    <source>
        <dbReference type="SAM" id="Phobius"/>
    </source>
</evidence>
<keyword evidence="4 9" id="KW-0349">Heme</keyword>
<dbReference type="STRING" id="1283841.A0A084R142"/>
<dbReference type="GO" id="GO:0005506">
    <property type="term" value="F:iron ion binding"/>
    <property type="evidence" value="ECO:0007669"/>
    <property type="project" value="InterPro"/>
</dbReference>
<dbReference type="OrthoDB" id="3934656at2759"/>
<evidence type="ECO:0000256" key="7">
    <source>
        <dbReference type="ARBA" id="ARBA00023004"/>
    </source>
</evidence>
<keyword evidence="7 9" id="KW-0408">Iron</keyword>
<dbReference type="InParanoid" id="A0A084R142"/>
<keyword evidence="10" id="KW-1133">Transmembrane helix</keyword>
<dbReference type="InterPro" id="IPR001128">
    <property type="entry name" value="Cyt_P450"/>
</dbReference>
<dbReference type="AlphaFoldDB" id="A0A084R142"/>
<dbReference type="Pfam" id="PF00067">
    <property type="entry name" value="p450"/>
    <property type="match status" value="1"/>
</dbReference>
<dbReference type="PRINTS" id="PR00385">
    <property type="entry name" value="P450"/>
</dbReference>
<feature type="binding site" description="axial binding residue" evidence="9">
    <location>
        <position position="452"/>
    </location>
    <ligand>
        <name>heme</name>
        <dbReference type="ChEBI" id="CHEBI:30413"/>
    </ligand>
    <ligandPart>
        <name>Fe</name>
        <dbReference type="ChEBI" id="CHEBI:18248"/>
    </ligandPart>
</feature>
<dbReference type="GO" id="GO:0016705">
    <property type="term" value="F:oxidoreductase activity, acting on paired donors, with incorporation or reduction of molecular oxygen"/>
    <property type="evidence" value="ECO:0007669"/>
    <property type="project" value="InterPro"/>
</dbReference>
<dbReference type="InterPro" id="IPR002401">
    <property type="entry name" value="Cyt_P450_E_grp-I"/>
</dbReference>
<organism evidence="11 12">
    <name type="scientific">Stachybotrys chlorohalonatus (strain IBT 40285)</name>
    <dbReference type="NCBI Taxonomy" id="1283841"/>
    <lineage>
        <taxon>Eukaryota</taxon>
        <taxon>Fungi</taxon>
        <taxon>Dikarya</taxon>
        <taxon>Ascomycota</taxon>
        <taxon>Pezizomycotina</taxon>
        <taxon>Sordariomycetes</taxon>
        <taxon>Hypocreomycetidae</taxon>
        <taxon>Hypocreales</taxon>
        <taxon>Stachybotryaceae</taxon>
        <taxon>Stachybotrys</taxon>
    </lineage>
</organism>
<keyword evidence="5 9" id="KW-0479">Metal-binding</keyword>
<evidence type="ECO:0000256" key="5">
    <source>
        <dbReference type="ARBA" id="ARBA00022723"/>
    </source>
</evidence>
<evidence type="ECO:0000256" key="8">
    <source>
        <dbReference type="ARBA" id="ARBA00023033"/>
    </source>
</evidence>
<keyword evidence="8" id="KW-0503">Monooxygenase</keyword>
<comment type="similarity">
    <text evidence="3">Belongs to the cytochrome P450 family.</text>
</comment>
<dbReference type="Proteomes" id="UP000028524">
    <property type="component" value="Unassembled WGS sequence"/>
</dbReference>
<evidence type="ECO:0000256" key="4">
    <source>
        <dbReference type="ARBA" id="ARBA00022617"/>
    </source>
</evidence>
<dbReference type="HOGENOM" id="CLU_001570_14_0_1"/>
<evidence type="ECO:0000313" key="11">
    <source>
        <dbReference type="EMBL" id="KFA69927.1"/>
    </source>
</evidence>
<dbReference type="Gene3D" id="1.10.630.10">
    <property type="entry name" value="Cytochrome P450"/>
    <property type="match status" value="1"/>
</dbReference>
<dbReference type="InterPro" id="IPR036396">
    <property type="entry name" value="Cyt_P450_sf"/>
</dbReference>
<evidence type="ECO:0000313" key="12">
    <source>
        <dbReference type="Proteomes" id="UP000028524"/>
    </source>
</evidence>
<proteinExistence type="inferred from homology"/>
<dbReference type="InterPro" id="IPR050121">
    <property type="entry name" value="Cytochrome_P450_monoxygenase"/>
</dbReference>
<accession>A0A084R142</accession>